<name>A0AAV4MDT0_CAEEX</name>
<organism evidence="2 3">
    <name type="scientific">Caerostris extrusa</name>
    <name type="common">Bark spider</name>
    <name type="synonym">Caerostris bankana</name>
    <dbReference type="NCBI Taxonomy" id="172846"/>
    <lineage>
        <taxon>Eukaryota</taxon>
        <taxon>Metazoa</taxon>
        <taxon>Ecdysozoa</taxon>
        <taxon>Arthropoda</taxon>
        <taxon>Chelicerata</taxon>
        <taxon>Arachnida</taxon>
        <taxon>Araneae</taxon>
        <taxon>Araneomorphae</taxon>
        <taxon>Entelegynae</taxon>
        <taxon>Araneoidea</taxon>
        <taxon>Araneidae</taxon>
        <taxon>Caerostris</taxon>
    </lineage>
</organism>
<dbReference type="EMBL" id="BPLR01019679">
    <property type="protein sequence ID" value="GIX70450.1"/>
    <property type="molecule type" value="Genomic_DNA"/>
</dbReference>
<keyword evidence="1" id="KW-0732">Signal</keyword>
<evidence type="ECO:0000313" key="3">
    <source>
        <dbReference type="Proteomes" id="UP001054945"/>
    </source>
</evidence>
<feature type="chain" id="PRO_5043898802" evidence="1">
    <location>
        <begin position="18"/>
        <end position="122"/>
    </location>
</feature>
<proteinExistence type="predicted"/>
<dbReference type="AlphaFoldDB" id="A0AAV4MDT0"/>
<dbReference type="Proteomes" id="UP001054945">
    <property type="component" value="Unassembled WGS sequence"/>
</dbReference>
<keyword evidence="3" id="KW-1185">Reference proteome</keyword>
<evidence type="ECO:0000256" key="1">
    <source>
        <dbReference type="SAM" id="SignalP"/>
    </source>
</evidence>
<protein>
    <submittedName>
        <fullName evidence="2">Uncharacterized protein</fullName>
    </submittedName>
</protein>
<gene>
    <name evidence="2" type="ORF">CEXT_154931</name>
</gene>
<comment type="caution">
    <text evidence="2">The sequence shown here is derived from an EMBL/GenBank/DDBJ whole genome shotgun (WGS) entry which is preliminary data.</text>
</comment>
<sequence length="122" mass="14044">MTSEAILFPFHVFGALSRVVCLLPLSLGKLDSQFAVATAFSKVEKSREKKFQNKLQAVEFECQSDFNPKWNSRYVSVAFTFIFVFQKSRKLIRNDCGSISGDKSSVKVWKKSLLWHFWLPTN</sequence>
<evidence type="ECO:0000313" key="2">
    <source>
        <dbReference type="EMBL" id="GIX70450.1"/>
    </source>
</evidence>
<accession>A0AAV4MDT0</accession>
<reference evidence="2 3" key="1">
    <citation type="submission" date="2021-06" db="EMBL/GenBank/DDBJ databases">
        <title>Caerostris extrusa draft genome.</title>
        <authorList>
            <person name="Kono N."/>
            <person name="Arakawa K."/>
        </authorList>
    </citation>
    <scope>NUCLEOTIDE SEQUENCE [LARGE SCALE GENOMIC DNA]</scope>
</reference>
<feature type="signal peptide" evidence="1">
    <location>
        <begin position="1"/>
        <end position="17"/>
    </location>
</feature>